<proteinExistence type="predicted"/>
<feature type="region of interest" description="Disordered" evidence="1">
    <location>
        <begin position="1"/>
        <end position="37"/>
    </location>
</feature>
<evidence type="ECO:0000313" key="2">
    <source>
        <dbReference type="EMBL" id="GHE17142.1"/>
    </source>
</evidence>
<organism evidence="2 3">
    <name type="scientific">Nocardioides flavus</name>
    <name type="common">ex Wang et al. 2016</name>
    <dbReference type="NCBI Taxonomy" id="2058780"/>
    <lineage>
        <taxon>Bacteria</taxon>
        <taxon>Bacillati</taxon>
        <taxon>Actinomycetota</taxon>
        <taxon>Actinomycetes</taxon>
        <taxon>Propionibacteriales</taxon>
        <taxon>Nocardioidaceae</taxon>
        <taxon>Nocardioides</taxon>
    </lineage>
</organism>
<accession>A0ABQ3HHM4</accession>
<dbReference type="RefSeq" id="WP_191279120.1">
    <property type="nucleotide sequence ID" value="NZ_BNAD01000004.1"/>
</dbReference>
<keyword evidence="3" id="KW-1185">Reference proteome</keyword>
<dbReference type="Proteomes" id="UP000597341">
    <property type="component" value="Unassembled WGS sequence"/>
</dbReference>
<comment type="caution">
    <text evidence="2">The sequence shown here is derived from an EMBL/GenBank/DDBJ whole genome shotgun (WGS) entry which is preliminary data.</text>
</comment>
<dbReference type="EMBL" id="BNAD01000004">
    <property type="protein sequence ID" value="GHE17142.1"/>
    <property type="molecule type" value="Genomic_DNA"/>
</dbReference>
<protein>
    <recommendedName>
        <fullName evidence="4">Peptide chain release factor 1 (ERF1)</fullName>
    </recommendedName>
</protein>
<gene>
    <name evidence="2" type="ORF">GCM10011376_17520</name>
</gene>
<reference evidence="3" key="1">
    <citation type="journal article" date="2019" name="Int. J. Syst. Evol. Microbiol.">
        <title>The Global Catalogue of Microorganisms (GCM) 10K type strain sequencing project: providing services to taxonomists for standard genome sequencing and annotation.</title>
        <authorList>
            <consortium name="The Broad Institute Genomics Platform"/>
            <consortium name="The Broad Institute Genome Sequencing Center for Infectious Disease"/>
            <person name="Wu L."/>
            <person name="Ma J."/>
        </authorList>
    </citation>
    <scope>NUCLEOTIDE SEQUENCE [LARGE SCALE GENOMIC DNA]</scope>
    <source>
        <strain evidence="3">CGMCC 1.12791</strain>
    </source>
</reference>
<evidence type="ECO:0000256" key="1">
    <source>
        <dbReference type="SAM" id="MobiDB-lite"/>
    </source>
</evidence>
<sequence>MIHSDRRGASVHAPDMEDSPLTTDADHVGGGGRAIPRDLTPEAAAHLTAAGGYPCISVLMPTTPAARMAIADRERLEGLLLDAERRLDDQPLGDRERLMYELRRQARIAQDSSTQNALALFVSHSVSRAWTLPVAVHQKVVVESTFATRDLLRALHRTPPHLVLRVDEFGARVYWVAARVTLLDTIERLPVGSARLVASPNLERPYPESGLGLGAEREADDRSDLLARIDPWMAGLRAERPAPLVLAGDAVLVNELRSSARWLHRLAGAVVGPTANKPDQLFTATALCLEDYLHRRGQQTLETLREAAVNDPEQVVAGLDQCWTAVASRTPGTLVVEQGYVHPRPPGEGGGPVSHDLIDDLIEHAIQAGNLIAFVDDAQLHEFGGIALLRSR</sequence>
<evidence type="ECO:0008006" key="4">
    <source>
        <dbReference type="Google" id="ProtNLM"/>
    </source>
</evidence>
<evidence type="ECO:0000313" key="3">
    <source>
        <dbReference type="Proteomes" id="UP000597341"/>
    </source>
</evidence>
<name>A0ABQ3HHM4_9ACTN</name>